<evidence type="ECO:0000313" key="3">
    <source>
        <dbReference type="Proteomes" id="UP000403266"/>
    </source>
</evidence>
<organism evidence="2 3">
    <name type="scientific">Microvirga tunisiensis</name>
    <dbReference type="NCBI Taxonomy" id="2108360"/>
    <lineage>
        <taxon>Bacteria</taxon>
        <taxon>Pseudomonadati</taxon>
        <taxon>Pseudomonadota</taxon>
        <taxon>Alphaproteobacteria</taxon>
        <taxon>Hyphomicrobiales</taxon>
        <taxon>Methylobacteriaceae</taxon>
        <taxon>Microvirga</taxon>
    </lineage>
</organism>
<name>A0A5N7MWF8_9HYPH</name>
<evidence type="ECO:0008006" key="4">
    <source>
        <dbReference type="Google" id="ProtNLM"/>
    </source>
</evidence>
<feature type="region of interest" description="Disordered" evidence="1">
    <location>
        <begin position="224"/>
        <end position="243"/>
    </location>
</feature>
<keyword evidence="3" id="KW-1185">Reference proteome</keyword>
<reference evidence="2 3" key="1">
    <citation type="journal article" date="2019" name="Syst. Appl. Microbiol.">
        <title>Microvirga tunisiensis sp. nov., a root nodule symbiotic bacterium isolated from Lupinus micranthus and L. luteus grown in Northern Tunisia.</title>
        <authorList>
            <person name="Msaddak A."/>
            <person name="Rejili M."/>
            <person name="Duran D."/>
            <person name="Mars M."/>
            <person name="Palacios J.M."/>
            <person name="Ruiz-Argueso T."/>
            <person name="Rey L."/>
            <person name="Imperial J."/>
        </authorList>
    </citation>
    <scope>NUCLEOTIDE SEQUENCE [LARGE SCALE GENOMIC DNA]</scope>
    <source>
        <strain evidence="2 3">Lmie10</strain>
    </source>
</reference>
<comment type="caution">
    <text evidence="2">The sequence shown here is derived from an EMBL/GenBank/DDBJ whole genome shotgun (WGS) entry which is preliminary data.</text>
</comment>
<proteinExistence type="predicted"/>
<feature type="non-terminal residue" evidence="2">
    <location>
        <position position="269"/>
    </location>
</feature>
<gene>
    <name evidence="2" type="ORF">FS320_42120</name>
</gene>
<dbReference type="EMBL" id="VOSK01000623">
    <property type="protein sequence ID" value="MPR31305.1"/>
    <property type="molecule type" value="Genomic_DNA"/>
</dbReference>
<evidence type="ECO:0000256" key="1">
    <source>
        <dbReference type="SAM" id="MobiDB-lite"/>
    </source>
</evidence>
<dbReference type="Proteomes" id="UP000403266">
    <property type="component" value="Unassembled WGS sequence"/>
</dbReference>
<dbReference type="AlphaFoldDB" id="A0A5N7MWF8"/>
<accession>A0A5N7MWF8</accession>
<evidence type="ECO:0000313" key="2">
    <source>
        <dbReference type="EMBL" id="MPR31305.1"/>
    </source>
</evidence>
<protein>
    <recommendedName>
        <fullName evidence="4">Core-binding (CB) domain-containing protein</fullName>
    </recommendedName>
</protein>
<sequence>MLERYFKYPRVLHRLRGGGLGDELDCIATYLFENGYRHASAKIYLGRLGRFGGVVSRAKPITQVLIDGFVAGCPTKTSRVAARTAIALARRIVPHRFEIRHREPDPHEPLLTGYSSYLREVRGLAVKTREGQVLAARRLLAWWDRYHASEPLSAMTGIHVLALTGHLMGLSSMDNTRAATGSYMRRFLRFLHWANLNDLDLARSVPRTPCYRLAHLPRQLGWEDSGRRSTPSTLRPQPAAAIRPSSCCWPRPASAARNFAHSFSTIFAG</sequence>